<dbReference type="GO" id="GO:0005524">
    <property type="term" value="F:ATP binding"/>
    <property type="evidence" value="ECO:0007669"/>
    <property type="project" value="UniProtKB-KW"/>
</dbReference>
<gene>
    <name evidence="6" type="ORF">NT05LM_0423</name>
</gene>
<dbReference type="Pfam" id="PF00005">
    <property type="entry name" value="ABC_tran"/>
    <property type="match status" value="1"/>
</dbReference>
<dbReference type="Gene3D" id="3.40.50.300">
    <property type="entry name" value="P-loop containing nucleotide triphosphate hydrolases"/>
    <property type="match status" value="1"/>
</dbReference>
<dbReference type="PROSITE" id="PS50893">
    <property type="entry name" value="ABC_TRANSPORTER_2"/>
    <property type="match status" value="1"/>
</dbReference>
<keyword evidence="7" id="KW-1185">Reference proteome</keyword>
<feature type="domain" description="ABC transporter" evidence="5">
    <location>
        <begin position="6"/>
        <end position="219"/>
    </location>
</feature>
<dbReference type="EMBL" id="ADXF01000256">
    <property type="protein sequence ID" value="EFR88954.1"/>
    <property type="molecule type" value="Genomic_DNA"/>
</dbReference>
<evidence type="ECO:0000259" key="5">
    <source>
        <dbReference type="PROSITE" id="PS50893"/>
    </source>
</evidence>
<accession>A0ABP2K1N7</accession>
<evidence type="ECO:0000313" key="6">
    <source>
        <dbReference type="EMBL" id="EFR88954.1"/>
    </source>
</evidence>
<sequence>MEGINLNIHNLKKQYEDKTIINNLSITINFNSKITLVTGMNGSGKSTLAKMIAGIILPDKGTLQISNYTNFSEWTKRNTYYLSNTERGLFYKLNSRQNIEYLTSLKGTSRKYVLEKLPVYSEKLNCTDILEMSAEKLSTGQKKKIFILSALCSNCQLLLLDEPTNGLDDESFYAFIEILASLRLEKKIVLISHDKRFLDMSHIERITFEKNGEIYWEGVS</sequence>
<evidence type="ECO:0000256" key="4">
    <source>
        <dbReference type="ARBA" id="ARBA00022840"/>
    </source>
</evidence>
<evidence type="ECO:0000313" key="7">
    <source>
        <dbReference type="Proteomes" id="UP000003412"/>
    </source>
</evidence>
<dbReference type="InterPro" id="IPR050763">
    <property type="entry name" value="ABC_transporter_ATP-binding"/>
</dbReference>
<dbReference type="InterPro" id="IPR027417">
    <property type="entry name" value="P-loop_NTPase"/>
</dbReference>
<comment type="similarity">
    <text evidence="1">Belongs to the ABC transporter superfamily.</text>
</comment>
<keyword evidence="3" id="KW-0547">Nucleotide-binding</keyword>
<reference evidence="6 7" key="1">
    <citation type="journal article" date="2010" name="Microbiol. Resour. Announc.">
        <title>Comparative genomics of the bacterial genus Listeria: Genome evolution is characterized by limited gene acquisition and limited gene loss.</title>
        <authorList>
            <person name="den Bakker H.C."/>
            <person name="Cummings C.A."/>
            <person name="Ferreira V."/>
            <person name="Vatta P."/>
            <person name="Orsi R.H."/>
            <person name="Degoricija L."/>
            <person name="Barker M."/>
            <person name="Petrauskene O."/>
            <person name="Furtado M.R."/>
            <person name="Wiedmann M."/>
        </authorList>
    </citation>
    <scope>NUCLEOTIDE SEQUENCE [LARGE SCALE GENOMIC DNA]</scope>
    <source>
        <strain evidence="6 7">FSL S4-120</strain>
    </source>
</reference>
<dbReference type="PANTHER" id="PTHR42711:SF5">
    <property type="entry name" value="ABC TRANSPORTER ATP-BINDING PROTEIN NATA"/>
    <property type="match status" value="1"/>
</dbReference>
<dbReference type="InterPro" id="IPR003439">
    <property type="entry name" value="ABC_transporter-like_ATP-bd"/>
</dbReference>
<organism evidence="6 7">
    <name type="scientific">Listeria marthii FSL S4-120</name>
    <dbReference type="NCBI Taxonomy" id="702457"/>
    <lineage>
        <taxon>Bacteria</taxon>
        <taxon>Bacillati</taxon>
        <taxon>Bacillota</taxon>
        <taxon>Bacilli</taxon>
        <taxon>Bacillales</taxon>
        <taxon>Listeriaceae</taxon>
        <taxon>Listeria</taxon>
    </lineage>
</organism>
<evidence type="ECO:0000256" key="2">
    <source>
        <dbReference type="ARBA" id="ARBA00022448"/>
    </source>
</evidence>
<proteinExistence type="inferred from homology"/>
<dbReference type="PANTHER" id="PTHR42711">
    <property type="entry name" value="ABC TRANSPORTER ATP-BINDING PROTEIN"/>
    <property type="match status" value="1"/>
</dbReference>
<comment type="caution">
    <text evidence="6">The sequence shown here is derived from an EMBL/GenBank/DDBJ whole genome shotgun (WGS) entry which is preliminary data.</text>
</comment>
<protein>
    <submittedName>
        <fullName evidence="6">ABC transporter, ATP-binding protein</fullName>
    </submittedName>
</protein>
<keyword evidence="2" id="KW-0813">Transport</keyword>
<evidence type="ECO:0000256" key="3">
    <source>
        <dbReference type="ARBA" id="ARBA00022741"/>
    </source>
</evidence>
<name>A0ABP2K1N7_9LIST</name>
<evidence type="ECO:0000256" key="1">
    <source>
        <dbReference type="ARBA" id="ARBA00005417"/>
    </source>
</evidence>
<keyword evidence="4 6" id="KW-0067">ATP-binding</keyword>
<dbReference type="Proteomes" id="UP000003412">
    <property type="component" value="Chromosome"/>
</dbReference>
<dbReference type="InterPro" id="IPR003593">
    <property type="entry name" value="AAA+_ATPase"/>
</dbReference>
<dbReference type="SMART" id="SM00382">
    <property type="entry name" value="AAA"/>
    <property type="match status" value="1"/>
</dbReference>
<dbReference type="SUPFAM" id="SSF52540">
    <property type="entry name" value="P-loop containing nucleoside triphosphate hydrolases"/>
    <property type="match status" value="1"/>
</dbReference>